<protein>
    <submittedName>
        <fullName evidence="1">Uncharacterized protein</fullName>
    </submittedName>
</protein>
<dbReference type="EMBL" id="JACAZI010000005">
    <property type="protein sequence ID" value="KAF7359569.1"/>
    <property type="molecule type" value="Genomic_DNA"/>
</dbReference>
<organism evidence="1 2">
    <name type="scientific">Mycena venus</name>
    <dbReference type="NCBI Taxonomy" id="2733690"/>
    <lineage>
        <taxon>Eukaryota</taxon>
        <taxon>Fungi</taxon>
        <taxon>Dikarya</taxon>
        <taxon>Basidiomycota</taxon>
        <taxon>Agaricomycotina</taxon>
        <taxon>Agaricomycetes</taxon>
        <taxon>Agaricomycetidae</taxon>
        <taxon>Agaricales</taxon>
        <taxon>Marasmiineae</taxon>
        <taxon>Mycenaceae</taxon>
        <taxon>Mycena</taxon>
    </lineage>
</organism>
<proteinExistence type="predicted"/>
<dbReference type="AlphaFoldDB" id="A0A8H6YJS8"/>
<dbReference type="Proteomes" id="UP000620124">
    <property type="component" value="Unassembled WGS sequence"/>
</dbReference>
<gene>
    <name evidence="1" type="ORF">MVEN_00680300</name>
</gene>
<keyword evidence="2" id="KW-1185">Reference proteome</keyword>
<sequence length="155" mass="17273">MHLHLRYQDMLRCDNERGHRAFLRRSSSFVRAAGRGCCYIHDHDAAPIARPLTSNIEPTSPYFLHRPYLTMGSPALCASPQTNCRIHVQSLKSACVCRTAFGLHVDGGNTWMQRVNDVLPGEPRAREGAVAGAGKQALNTLSASKLVHRRRRLTL</sequence>
<accession>A0A8H6YJS8</accession>
<evidence type="ECO:0000313" key="2">
    <source>
        <dbReference type="Proteomes" id="UP000620124"/>
    </source>
</evidence>
<name>A0A8H6YJS8_9AGAR</name>
<evidence type="ECO:0000313" key="1">
    <source>
        <dbReference type="EMBL" id="KAF7359569.1"/>
    </source>
</evidence>
<comment type="caution">
    <text evidence="1">The sequence shown here is derived from an EMBL/GenBank/DDBJ whole genome shotgun (WGS) entry which is preliminary data.</text>
</comment>
<reference evidence="1" key="1">
    <citation type="submission" date="2020-05" db="EMBL/GenBank/DDBJ databases">
        <title>Mycena genomes resolve the evolution of fungal bioluminescence.</title>
        <authorList>
            <person name="Tsai I.J."/>
        </authorList>
    </citation>
    <scope>NUCLEOTIDE SEQUENCE</scope>
    <source>
        <strain evidence="1">CCC161011</strain>
    </source>
</reference>